<dbReference type="HOGENOM" id="CLU_1381746_0_0_7"/>
<dbReference type="AlphaFoldDB" id="M4VDM6"/>
<dbReference type="KEGG" id="bex:A11Q_2369"/>
<feature type="transmembrane region" description="Helical" evidence="1">
    <location>
        <begin position="12"/>
        <end position="38"/>
    </location>
</feature>
<evidence type="ECO:0008006" key="4">
    <source>
        <dbReference type="Google" id="ProtNLM"/>
    </source>
</evidence>
<dbReference type="RefSeq" id="WP_015471075.1">
    <property type="nucleotide sequence ID" value="NC_020813.1"/>
</dbReference>
<dbReference type="PATRIC" id="fig|1184267.3.peg.2402"/>
<name>M4VDM6_9BACT</name>
<dbReference type="eggNOG" id="ENOG5032J3C">
    <property type="taxonomic scope" value="Bacteria"/>
</dbReference>
<evidence type="ECO:0000256" key="1">
    <source>
        <dbReference type="SAM" id="Phobius"/>
    </source>
</evidence>
<keyword evidence="1" id="KW-0472">Membrane</keyword>
<evidence type="ECO:0000313" key="3">
    <source>
        <dbReference type="Proteomes" id="UP000012040"/>
    </source>
</evidence>
<dbReference type="Proteomes" id="UP000012040">
    <property type="component" value="Chromosome"/>
</dbReference>
<sequence>MKRNPRRHNGNSGFIIADFLFAFVMVIGTGIFIFALTFSLATIEVAQYIVWSTARNYSAANLNEPAAQQQARQKFENLTAAFPLLTGNGADSPWFQLSSDSLVIGDLAKLDTKLMEDLSDEDRFNLSRQPWTGASARINLRLFASLKVPFLGPVAEDKSLFEFPVRAFIIRHPRRDDCQRFFYQQRFDLGIKQLENGNLEGFSGTPSTLSTISNVSNGLGEDNGC</sequence>
<dbReference type="STRING" id="1184267.A11Q_2369"/>
<evidence type="ECO:0000313" key="2">
    <source>
        <dbReference type="EMBL" id="AGH96585.1"/>
    </source>
</evidence>
<gene>
    <name evidence="2" type="ORF">A11Q_2369</name>
</gene>
<protein>
    <recommendedName>
        <fullName evidence="4">Pilus assembly protein</fullName>
    </recommendedName>
</protein>
<dbReference type="EMBL" id="CP003537">
    <property type="protein sequence ID" value="AGH96585.1"/>
    <property type="molecule type" value="Genomic_DNA"/>
</dbReference>
<organism evidence="2 3">
    <name type="scientific">Pseudobdellovibrio exovorus JSS</name>
    <dbReference type="NCBI Taxonomy" id="1184267"/>
    <lineage>
        <taxon>Bacteria</taxon>
        <taxon>Pseudomonadati</taxon>
        <taxon>Bdellovibrionota</taxon>
        <taxon>Bdellovibrionia</taxon>
        <taxon>Bdellovibrionales</taxon>
        <taxon>Pseudobdellovibrionaceae</taxon>
        <taxon>Pseudobdellovibrio</taxon>
    </lineage>
</organism>
<keyword evidence="1" id="KW-0812">Transmembrane</keyword>
<proteinExistence type="predicted"/>
<keyword evidence="3" id="KW-1185">Reference proteome</keyword>
<accession>M4VDM6</accession>
<keyword evidence="1" id="KW-1133">Transmembrane helix</keyword>
<reference evidence="2 3" key="1">
    <citation type="journal article" date="2013" name="ISME J.">
        <title>By their genes ye shall know them: genomic signatures of predatory bacteria.</title>
        <authorList>
            <person name="Pasternak Z."/>
            <person name="Pietrokovski S."/>
            <person name="Rotem O."/>
            <person name="Gophna U."/>
            <person name="Lurie-Weinberger M.N."/>
            <person name="Jurkevitch E."/>
        </authorList>
    </citation>
    <scope>NUCLEOTIDE SEQUENCE [LARGE SCALE GENOMIC DNA]</scope>
    <source>
        <strain evidence="2 3">JSS</strain>
    </source>
</reference>